<dbReference type="KEGG" id="ag:AAA03344"/>
<evidence type="ECO:0000313" key="6">
    <source>
        <dbReference type="EMBL" id="AGD98922.1"/>
    </source>
</evidence>
<dbReference type="EMBL" id="MK308696">
    <property type="protein sequence ID" value="QDM02415.1"/>
    <property type="molecule type" value="Genomic_DNA"/>
</dbReference>
<evidence type="ECO:0000313" key="19">
    <source>
        <dbReference type="EMBL" id="UJO20306.1"/>
    </source>
</evidence>
<dbReference type="EMBL" id="MK308692">
    <property type="protein sequence ID" value="QDM02411.1"/>
    <property type="molecule type" value="Genomic_DNA"/>
</dbReference>
<reference evidence="19" key="5">
    <citation type="submission" date="2021-12" db="EMBL/GenBank/DDBJ databases">
        <authorList>
            <person name="Zaccaron A."/>
            <person name="Stergiopoulos I."/>
        </authorList>
    </citation>
    <scope>NUCLEOTIDE SEQUENCE</scope>
    <source>
        <strain evidence="19">Race5_Kim</strain>
    </source>
</reference>
<evidence type="ECO:0000313" key="18">
    <source>
        <dbReference type="EMBL" id="QDM02416.1"/>
    </source>
</evidence>
<evidence type="ECO:0000313" key="5">
    <source>
        <dbReference type="EMBL" id="AGD98921.1"/>
    </source>
</evidence>
<dbReference type="EMBL" id="MK308690">
    <property type="protein sequence ID" value="QDM02409.1"/>
    <property type="molecule type" value="Genomic_DNA"/>
</dbReference>
<dbReference type="EMBL" id="MK308697">
    <property type="protein sequence ID" value="QDM02416.1"/>
    <property type="molecule type" value="Genomic_DNA"/>
</dbReference>
<evidence type="ECO:0000313" key="15">
    <source>
        <dbReference type="EMBL" id="QDM02413.1"/>
    </source>
</evidence>
<evidence type="ECO:0000313" key="14">
    <source>
        <dbReference type="EMBL" id="QDM02412.1"/>
    </source>
</evidence>
<dbReference type="Proteomes" id="UP000756132">
    <property type="component" value="Chromosome 7"/>
</dbReference>
<dbReference type="EMBL" id="MK308693">
    <property type="protein sequence ID" value="QDM02412.1"/>
    <property type="molecule type" value="Genomic_DNA"/>
</dbReference>
<dbReference type="EMBL" id="MK308694">
    <property type="protein sequence ID" value="QDM02413.1"/>
    <property type="molecule type" value="Genomic_DNA"/>
</dbReference>
<gene>
    <name evidence="2" type="primary">avr9</name>
    <name evidence="11" type="synonym">Avr9</name>
    <name evidence="19" type="ORF">CLAFUR5_09818</name>
</gene>
<dbReference type="AlphaFoldDB" id="L7YER9"/>
<protein>
    <submittedName>
        <fullName evidence="2 19">Avr9</fullName>
    </submittedName>
    <submittedName>
        <fullName evidence="8">Race specific elicitor</fullName>
    </submittedName>
</protein>
<dbReference type="EMBL" id="KC132836">
    <property type="protein sequence ID" value="AGD98918.1"/>
    <property type="molecule type" value="Genomic_DNA"/>
</dbReference>
<dbReference type="EMBL" id="KP234078">
    <property type="protein sequence ID" value="AKF40399.1"/>
    <property type="molecule type" value="Genomic_DNA"/>
</dbReference>
<dbReference type="EMBL" id="KC132840">
    <property type="protein sequence ID" value="AGD98922.1"/>
    <property type="molecule type" value="Genomic_DNA"/>
</dbReference>
<dbReference type="EMBL" id="KP234076">
    <property type="protein sequence ID" value="AKF40397.1"/>
    <property type="molecule type" value="Genomic_DNA"/>
</dbReference>
<dbReference type="EMBL" id="CP090169">
    <property type="protein sequence ID" value="UJO20306.1"/>
    <property type="molecule type" value="Genomic_DNA"/>
</dbReference>
<dbReference type="EMBL" id="KC132837">
    <property type="protein sequence ID" value="AGD98919.1"/>
    <property type="molecule type" value="Genomic_DNA"/>
</dbReference>
<reference evidence="7" key="2">
    <citation type="submission" date="2014-10" db="EMBL/GenBank/DDBJ databases">
        <title>Development of a real-time PCR assay for the identification of races of Passalora fulva.</title>
        <authorList>
            <person name="Li S."/>
            <person name="Xu X.Y."/>
            <person name="Li J.F."/>
        </authorList>
    </citation>
    <scope>NUCLEOTIDE SEQUENCE</scope>
    <source>
        <strain evidence="7">Race 2.5</strain>
    </source>
</reference>
<dbReference type="EMBL" id="KM880022">
    <property type="protein sequence ID" value="AJF35004.1"/>
    <property type="molecule type" value="Genomic_DNA"/>
</dbReference>
<accession>L7YER9</accession>
<evidence type="ECO:0000313" key="7">
    <source>
        <dbReference type="EMBL" id="AJF35004.1"/>
    </source>
</evidence>
<feature type="chain" id="PRO_5007688115" evidence="1">
    <location>
        <begin position="24"/>
        <end position="63"/>
    </location>
</feature>
<evidence type="ECO:0000313" key="20">
    <source>
        <dbReference type="Proteomes" id="UP000756132"/>
    </source>
</evidence>
<evidence type="ECO:0000313" key="10">
    <source>
        <dbReference type="EMBL" id="AKF40399.1"/>
    </source>
</evidence>
<organism evidence="2">
    <name type="scientific">Passalora fulva</name>
    <name type="common">Tomato leaf mold</name>
    <name type="synonym">Cladosporium fulvum</name>
    <dbReference type="NCBI Taxonomy" id="5499"/>
    <lineage>
        <taxon>Eukaryota</taxon>
        <taxon>Fungi</taxon>
        <taxon>Dikarya</taxon>
        <taxon>Ascomycota</taxon>
        <taxon>Pezizomycotina</taxon>
        <taxon>Dothideomycetes</taxon>
        <taxon>Dothideomycetidae</taxon>
        <taxon>Mycosphaerellales</taxon>
        <taxon>Mycosphaerellaceae</taxon>
        <taxon>Fulvia</taxon>
    </lineage>
</organism>
<evidence type="ECO:0000313" key="11">
    <source>
        <dbReference type="EMBL" id="QDM02409.1"/>
    </source>
</evidence>
<evidence type="ECO:0000313" key="4">
    <source>
        <dbReference type="EMBL" id="AGD98920.1"/>
    </source>
</evidence>
<evidence type="ECO:0000313" key="8">
    <source>
        <dbReference type="EMBL" id="AKF40397.1"/>
    </source>
</evidence>
<evidence type="ECO:0000313" key="3">
    <source>
        <dbReference type="EMBL" id="AGD98919.1"/>
    </source>
</evidence>
<keyword evidence="20" id="KW-1185">Reference proteome</keyword>
<feature type="signal peptide" evidence="1">
    <location>
        <begin position="1"/>
        <end position="23"/>
    </location>
</feature>
<evidence type="ECO:0000313" key="16">
    <source>
        <dbReference type="EMBL" id="QDM02414.1"/>
    </source>
</evidence>
<keyword evidence="1" id="KW-0732">Signal</keyword>
<evidence type="ECO:0000256" key="1">
    <source>
        <dbReference type="SAM" id="SignalP"/>
    </source>
</evidence>
<evidence type="ECO:0000313" key="13">
    <source>
        <dbReference type="EMBL" id="QDM02411.1"/>
    </source>
</evidence>
<dbReference type="EMBL" id="MK308691">
    <property type="protein sequence ID" value="QDM02410.1"/>
    <property type="molecule type" value="Genomic_DNA"/>
</dbReference>
<reference evidence="19" key="6">
    <citation type="journal article" date="2022" name="Microb. Genom.">
        <title>A chromosome-scale genome assembly of the tomato pathogen Cladosporium fulvum reveals a compartmentalized genome architecture and the presence of a dispensable chromosome.</title>
        <authorList>
            <person name="Zaccaron A.Z."/>
            <person name="Chen L.H."/>
            <person name="Samaras A."/>
            <person name="Stergiopoulos I."/>
        </authorList>
    </citation>
    <scope>NUCLEOTIDE SEQUENCE</scope>
    <source>
        <strain evidence="19">Race5_Kim</strain>
    </source>
</reference>
<evidence type="ECO:0000313" key="9">
    <source>
        <dbReference type="EMBL" id="AKF40398.1"/>
    </source>
</evidence>
<dbReference type="EMBL" id="KP234077">
    <property type="protein sequence ID" value="AKF40398.1"/>
    <property type="molecule type" value="Genomic_DNA"/>
</dbReference>
<proteinExistence type="predicted"/>
<reference evidence="11" key="4">
    <citation type="submission" date="2018-12" db="EMBL/GenBank/DDBJ databases">
        <authorList>
            <person name="Lucentini C.G."/>
            <person name="Medina R."/>
            <person name="Franco M.E."/>
            <person name="Saparrat M.C."/>
            <person name="Balatti P.A."/>
        </authorList>
    </citation>
    <scope>NUCLEOTIDE SEQUENCE</scope>
    <source>
        <strain evidence="11">CIDEFI322</strain>
        <strain evidence="12">CIDEFI323</strain>
        <strain evidence="13">CIDEFI325</strain>
        <strain evidence="14">CIDEFI326</strain>
        <strain evidence="15">CIDEFI327</strain>
        <strain evidence="16">CIDEFI329</strain>
        <strain evidence="17">CIDEFI330</strain>
        <strain evidence="18">CIDEFI332</strain>
    </source>
</reference>
<dbReference type="EMBL" id="KC132838">
    <property type="protein sequence ID" value="AGD98920.1"/>
    <property type="molecule type" value="Genomic_DNA"/>
</dbReference>
<reference evidence="2" key="1">
    <citation type="submission" date="2012-11" db="EMBL/GenBank/DDBJ databases">
        <title>A diagnostic PCR reaction for the identification of races of Passalora fulva (Braun et al. 2003) [syn Cladosporium fulvum].</title>
        <authorList>
            <person name="Medina R."/>
            <person name="Lopez S.M.Y."/>
            <person name="Franco M.E.E."/>
            <person name="Balatti P.A."/>
        </authorList>
    </citation>
    <scope>NUCLEOTIDE SEQUENCE</scope>
    <source>
        <strain evidence="2">ALH</strain>
        <strain evidence="3">CH6</strain>
        <strain evidence="4">COA</strain>
        <strain evidence="5">ELH</strain>
        <strain evidence="6">EMP</strain>
    </source>
</reference>
<evidence type="ECO:0000313" key="17">
    <source>
        <dbReference type="EMBL" id="QDM02415.1"/>
    </source>
</evidence>
<dbReference type="EMBL" id="KC132839">
    <property type="protein sequence ID" value="AGD98921.1"/>
    <property type="molecule type" value="Genomic_DNA"/>
</dbReference>
<sequence length="63" mass="6741">MKLSLLSVELALLIATTLPLCWAAALPVGLGVGLDYCNSSCTRAFDCLGQCGRCDFHKLQCVH</sequence>
<evidence type="ECO:0000313" key="2">
    <source>
        <dbReference type="EMBL" id="AGD98918.1"/>
    </source>
</evidence>
<dbReference type="EMBL" id="MK308695">
    <property type="protein sequence ID" value="QDM02414.1"/>
    <property type="molecule type" value="Genomic_DNA"/>
</dbReference>
<reference evidence="8" key="3">
    <citation type="submission" date="2014-11" db="EMBL/GenBank/DDBJ databases">
        <title>A diagnostic PCR reaction for the identification of races of Passalora fulva (Braun et al. 2003) [syn Cladosporium fulvum].</title>
        <authorList>
            <person name="Medina R."/>
            <person name="Lopez S.M.Y."/>
            <person name="Franco M.E.E."/>
            <person name="De Wit P."/>
            <person name="Balatti P.A."/>
        </authorList>
    </citation>
    <scope>NUCLEOTIDE SEQUENCE</scope>
    <source>
        <strain evidence="8">CK813</strain>
        <strain evidence="10">COM</strain>
        <strain evidence="9">ELS</strain>
    </source>
</reference>
<name>L7YER9_PASFU</name>
<evidence type="ECO:0000313" key="12">
    <source>
        <dbReference type="EMBL" id="QDM02410.1"/>
    </source>
</evidence>